<dbReference type="GO" id="GO:0005886">
    <property type="term" value="C:plasma membrane"/>
    <property type="evidence" value="ECO:0007669"/>
    <property type="project" value="UniProtKB-SubCell"/>
</dbReference>
<feature type="transmembrane region" description="Helical" evidence="6">
    <location>
        <begin position="255"/>
        <end position="278"/>
    </location>
</feature>
<feature type="transmembrane region" description="Helical" evidence="6">
    <location>
        <begin position="210"/>
        <end position="235"/>
    </location>
</feature>
<dbReference type="CDD" id="cd06173">
    <property type="entry name" value="MFS_MefA_like"/>
    <property type="match status" value="1"/>
</dbReference>
<proteinExistence type="predicted"/>
<evidence type="ECO:0000256" key="5">
    <source>
        <dbReference type="ARBA" id="ARBA00023136"/>
    </source>
</evidence>
<dbReference type="RefSeq" id="WP_160624067.1">
    <property type="nucleotide sequence ID" value="NZ_WUUQ01000001.1"/>
</dbReference>
<dbReference type="GO" id="GO:0022857">
    <property type="term" value="F:transmembrane transporter activity"/>
    <property type="evidence" value="ECO:0007669"/>
    <property type="project" value="InterPro"/>
</dbReference>
<dbReference type="EMBL" id="WUUQ01000001">
    <property type="protein sequence ID" value="MXQ72577.1"/>
    <property type="molecule type" value="Genomic_DNA"/>
</dbReference>
<keyword evidence="5 6" id="KW-0472">Membrane</keyword>
<keyword evidence="2" id="KW-1003">Cell membrane</keyword>
<name>A0A6N8U9R9_9FIRM</name>
<sequence length="414" mass="46860">MKTEASRRMKNVRQLLLGRSISLMGSGIYTICLPLYILKISGSLTQMGFFYALTALPAVAFTIPLGIFVERRNHKKILIICDVVSGTLFLFMALLSMNNRLEMLWLYAFGMILGVIDRIFYLSSSVLFSELNTSDTLEKMNGLKSICDNTASVCAPMVGTMLFGAFGFTMVLLINAFSFLLSSLQEMLIEYPRIQSTEKSDKVRNQLKEGIHYVIHAKHILAMFLLVMSLNFFVAPSEEIYYPGILIQLHHLPEAWYGFTSGCFVIGTLLAGILVYRIKNMNLERYMKELFLANSSVMAFMGLLSLIMPSDWKLLFYLLFLILMMIEGMLNAFVNIPLISGFQRDVDISMQARFFSLLTFCSNLLIPIGIAYAGILSEWLRPDGAFIVQNLMVILLVMIVYYLKDKGSKKLEKS</sequence>
<dbReference type="Proteomes" id="UP000434036">
    <property type="component" value="Unassembled WGS sequence"/>
</dbReference>
<organism evidence="7 8">
    <name type="scientific">Copranaerobaculum intestinale</name>
    <dbReference type="NCBI Taxonomy" id="2692629"/>
    <lineage>
        <taxon>Bacteria</taxon>
        <taxon>Bacillati</taxon>
        <taxon>Bacillota</taxon>
        <taxon>Erysipelotrichia</taxon>
        <taxon>Erysipelotrichales</taxon>
        <taxon>Erysipelotrichaceae</taxon>
        <taxon>Copranaerobaculum</taxon>
    </lineage>
</organism>
<feature type="transmembrane region" description="Helical" evidence="6">
    <location>
        <begin position="314"/>
        <end position="334"/>
    </location>
</feature>
<evidence type="ECO:0000256" key="2">
    <source>
        <dbReference type="ARBA" id="ARBA00022475"/>
    </source>
</evidence>
<gene>
    <name evidence="7" type="ORF">GSF08_01290</name>
</gene>
<evidence type="ECO:0000256" key="4">
    <source>
        <dbReference type="ARBA" id="ARBA00022989"/>
    </source>
</evidence>
<feature type="transmembrane region" description="Helical" evidence="6">
    <location>
        <begin position="354"/>
        <end position="373"/>
    </location>
</feature>
<evidence type="ECO:0000256" key="3">
    <source>
        <dbReference type="ARBA" id="ARBA00022692"/>
    </source>
</evidence>
<evidence type="ECO:0000313" key="8">
    <source>
        <dbReference type="Proteomes" id="UP000434036"/>
    </source>
</evidence>
<keyword evidence="3 6" id="KW-0812">Transmembrane</keyword>
<comment type="subcellular location">
    <subcellularLocation>
        <location evidence="1">Cell membrane</location>
        <topology evidence="1">Multi-pass membrane protein</topology>
    </subcellularLocation>
</comment>
<dbReference type="AlphaFoldDB" id="A0A6N8U9R9"/>
<evidence type="ECO:0000313" key="7">
    <source>
        <dbReference type="EMBL" id="MXQ72577.1"/>
    </source>
</evidence>
<reference evidence="7 8" key="2">
    <citation type="submission" date="2020-01" db="EMBL/GenBank/DDBJ databases">
        <title>Clostridiaceae sp. nov. isolated from the gut of human by culturomics.</title>
        <authorList>
            <person name="Chang Y."/>
        </authorList>
    </citation>
    <scope>NUCLEOTIDE SEQUENCE [LARGE SCALE GENOMIC DNA]</scope>
    <source>
        <strain evidence="7 8">DONG20-135</strain>
    </source>
</reference>
<dbReference type="SUPFAM" id="SSF103473">
    <property type="entry name" value="MFS general substrate transporter"/>
    <property type="match status" value="1"/>
</dbReference>
<feature type="transmembrane region" description="Helical" evidence="6">
    <location>
        <begin position="77"/>
        <end position="98"/>
    </location>
</feature>
<feature type="transmembrane region" description="Helical" evidence="6">
    <location>
        <begin position="16"/>
        <end position="37"/>
    </location>
</feature>
<feature type="transmembrane region" description="Helical" evidence="6">
    <location>
        <begin position="172"/>
        <end position="189"/>
    </location>
</feature>
<keyword evidence="4 6" id="KW-1133">Transmembrane helix</keyword>
<comment type="caution">
    <text evidence="7">The sequence shown here is derived from an EMBL/GenBank/DDBJ whole genome shotgun (WGS) entry which is preliminary data.</text>
</comment>
<dbReference type="PANTHER" id="PTHR23513">
    <property type="entry name" value="INTEGRAL MEMBRANE EFFLUX PROTEIN-RELATED"/>
    <property type="match status" value="1"/>
</dbReference>
<dbReference type="Gene3D" id="1.20.1250.20">
    <property type="entry name" value="MFS general substrate transporter like domains"/>
    <property type="match status" value="1"/>
</dbReference>
<feature type="transmembrane region" description="Helical" evidence="6">
    <location>
        <begin position="385"/>
        <end position="403"/>
    </location>
</feature>
<evidence type="ECO:0000256" key="1">
    <source>
        <dbReference type="ARBA" id="ARBA00004651"/>
    </source>
</evidence>
<keyword evidence="8" id="KW-1185">Reference proteome</keyword>
<protein>
    <submittedName>
        <fullName evidence="7">MFS transporter</fullName>
    </submittedName>
</protein>
<dbReference type="InterPro" id="IPR036259">
    <property type="entry name" value="MFS_trans_sf"/>
</dbReference>
<feature type="transmembrane region" description="Helical" evidence="6">
    <location>
        <begin position="290"/>
        <end position="308"/>
    </location>
</feature>
<feature type="transmembrane region" description="Helical" evidence="6">
    <location>
        <begin position="49"/>
        <end position="70"/>
    </location>
</feature>
<evidence type="ECO:0000256" key="6">
    <source>
        <dbReference type="SAM" id="Phobius"/>
    </source>
</evidence>
<dbReference type="Pfam" id="PF07690">
    <property type="entry name" value="MFS_1"/>
    <property type="match status" value="1"/>
</dbReference>
<accession>A0A6N8U9R9</accession>
<dbReference type="PANTHER" id="PTHR23513:SF6">
    <property type="entry name" value="MAJOR FACILITATOR SUPERFAMILY ASSOCIATED DOMAIN-CONTAINING PROTEIN"/>
    <property type="match status" value="1"/>
</dbReference>
<reference evidence="7 8" key="1">
    <citation type="submission" date="2019-12" db="EMBL/GenBank/DDBJ databases">
        <authorList>
            <person name="Yang R."/>
        </authorList>
    </citation>
    <scope>NUCLEOTIDE SEQUENCE [LARGE SCALE GENOMIC DNA]</scope>
    <source>
        <strain evidence="7 8">DONG20-135</strain>
    </source>
</reference>
<dbReference type="InterPro" id="IPR011701">
    <property type="entry name" value="MFS"/>
</dbReference>